<reference evidence="5 6" key="1">
    <citation type="submission" date="2023-08" db="EMBL/GenBank/DDBJ databases">
        <title>Black Yeasts Isolated from many extreme environments.</title>
        <authorList>
            <person name="Coleine C."/>
            <person name="Stajich J.E."/>
            <person name="Selbmann L."/>
        </authorList>
    </citation>
    <scope>NUCLEOTIDE SEQUENCE [LARGE SCALE GENOMIC DNA]</scope>
    <source>
        <strain evidence="5 6">CCFEE 5792</strain>
    </source>
</reference>
<dbReference type="SUPFAM" id="SSF82153">
    <property type="entry name" value="FAS1 domain"/>
    <property type="match status" value="2"/>
</dbReference>
<feature type="transmembrane region" description="Helical" evidence="2">
    <location>
        <begin position="378"/>
        <end position="401"/>
    </location>
</feature>
<evidence type="ECO:0000256" key="2">
    <source>
        <dbReference type="SAM" id="Phobius"/>
    </source>
</evidence>
<feature type="signal peptide" evidence="3">
    <location>
        <begin position="1"/>
        <end position="20"/>
    </location>
</feature>
<dbReference type="RefSeq" id="XP_064700890.1">
    <property type="nucleotide sequence ID" value="XM_064852904.1"/>
</dbReference>
<keyword evidence="3" id="KW-0732">Signal</keyword>
<dbReference type="EMBL" id="JAVRRD010000038">
    <property type="protein sequence ID" value="KAK5045258.1"/>
    <property type="molecule type" value="Genomic_DNA"/>
</dbReference>
<gene>
    <name evidence="5" type="ORF">LTR84_009364</name>
</gene>
<keyword evidence="6" id="KW-1185">Reference proteome</keyword>
<keyword evidence="2" id="KW-0812">Transmembrane</keyword>
<comment type="caution">
    <text evidence="5">The sequence shown here is derived from an EMBL/GenBank/DDBJ whole genome shotgun (WGS) entry which is preliminary data.</text>
</comment>
<dbReference type="PROSITE" id="PS50213">
    <property type="entry name" value="FAS1"/>
    <property type="match status" value="2"/>
</dbReference>
<protein>
    <recommendedName>
        <fullName evidence="4">FAS1 domain-containing protein</fullName>
    </recommendedName>
</protein>
<dbReference type="GO" id="GO:0016236">
    <property type="term" value="P:macroautophagy"/>
    <property type="evidence" value="ECO:0007669"/>
    <property type="project" value="TreeGrafter"/>
</dbReference>
<evidence type="ECO:0000259" key="4">
    <source>
        <dbReference type="PROSITE" id="PS50213"/>
    </source>
</evidence>
<dbReference type="Pfam" id="PF02469">
    <property type="entry name" value="Fasciclin"/>
    <property type="match status" value="2"/>
</dbReference>
<dbReference type="PANTHER" id="PTHR10900">
    <property type="entry name" value="PERIOSTIN-RELATED"/>
    <property type="match status" value="1"/>
</dbReference>
<feature type="domain" description="FAS1" evidence="4">
    <location>
        <begin position="167"/>
        <end position="308"/>
    </location>
</feature>
<dbReference type="AlphaFoldDB" id="A0AAV9MUY3"/>
<dbReference type="GO" id="GO:0000329">
    <property type="term" value="C:fungal-type vacuole membrane"/>
    <property type="evidence" value="ECO:0007669"/>
    <property type="project" value="TreeGrafter"/>
</dbReference>
<evidence type="ECO:0000256" key="1">
    <source>
        <dbReference type="SAM" id="MobiDB-lite"/>
    </source>
</evidence>
<evidence type="ECO:0000313" key="5">
    <source>
        <dbReference type="EMBL" id="KAK5045258.1"/>
    </source>
</evidence>
<dbReference type="InterPro" id="IPR050904">
    <property type="entry name" value="Adhesion/Biosynth-related"/>
</dbReference>
<feature type="chain" id="PRO_5043620088" description="FAS1 domain-containing protein" evidence="3">
    <location>
        <begin position="21"/>
        <end position="446"/>
    </location>
</feature>
<accession>A0AAV9MUY3</accession>
<feature type="compositionally biased region" description="Low complexity" evidence="1">
    <location>
        <begin position="342"/>
        <end position="372"/>
    </location>
</feature>
<dbReference type="Gene3D" id="2.30.180.10">
    <property type="entry name" value="FAS1 domain"/>
    <property type="match status" value="2"/>
</dbReference>
<keyword evidence="2" id="KW-1133">Transmembrane helix</keyword>
<name>A0AAV9MUY3_9EURO</name>
<dbReference type="PANTHER" id="PTHR10900:SF77">
    <property type="entry name" value="FI19380P1"/>
    <property type="match status" value="1"/>
</dbReference>
<evidence type="ECO:0000256" key="3">
    <source>
        <dbReference type="SAM" id="SignalP"/>
    </source>
</evidence>
<feature type="region of interest" description="Disordered" evidence="1">
    <location>
        <begin position="338"/>
        <end position="372"/>
    </location>
</feature>
<dbReference type="GeneID" id="89977523"/>
<dbReference type="InterPro" id="IPR000782">
    <property type="entry name" value="FAS1_domain"/>
</dbReference>
<dbReference type="Proteomes" id="UP001358417">
    <property type="component" value="Unassembled WGS sequence"/>
</dbReference>
<feature type="region of interest" description="Disordered" evidence="1">
    <location>
        <begin position="409"/>
        <end position="446"/>
    </location>
</feature>
<dbReference type="SMART" id="SM00554">
    <property type="entry name" value="FAS1"/>
    <property type="match status" value="2"/>
</dbReference>
<dbReference type="InterPro" id="IPR036378">
    <property type="entry name" value="FAS1_dom_sf"/>
</dbReference>
<feature type="domain" description="FAS1" evidence="4">
    <location>
        <begin position="22"/>
        <end position="171"/>
    </location>
</feature>
<proteinExistence type="predicted"/>
<sequence length="446" mass="48016">MAFGFSLFALCVAFSAFVTAQDLSITDALKGHAELSNLTYYLTKSQDFVTWLGSRENITLLAPNNQAFKLLAGTADIANVEVDQDGLEALLKYHLLNGTYSTFGSGEYESIPSLLEQPDFTNVTGGQVVVAKASATSNTTRFYSGLKERSFTVGSAIQFKSGIIHVIDNVLTLPQTFTDTAEDRLFLVAEPFADAQIAFPDSAVTKTLDELSDITVFLPMNHSVREVGNLIEKMNRKDFDRMIAYHTLDQRLVIEPEAPPAGTYKTLEGSDVTIFQANGHVFVNSARIVSSPDWLFTGGVIYIIDGVLNPDNRTVDQNAIQDSQIAYTGASYTEEFEFPAPSQSRGSANNNGSGTGSGSDDQTSESKSSGGLSKGAKIGIAVAAAVVGLVLIGALVAFLFMRRRRVSSKGHQQLGGLTRPEYPMSEFTPSQKDLTSDAAAPGSSRY</sequence>
<keyword evidence="2" id="KW-0472">Membrane</keyword>
<evidence type="ECO:0000313" key="6">
    <source>
        <dbReference type="Proteomes" id="UP001358417"/>
    </source>
</evidence>
<organism evidence="5 6">
    <name type="scientific">Exophiala bonariae</name>
    <dbReference type="NCBI Taxonomy" id="1690606"/>
    <lineage>
        <taxon>Eukaryota</taxon>
        <taxon>Fungi</taxon>
        <taxon>Dikarya</taxon>
        <taxon>Ascomycota</taxon>
        <taxon>Pezizomycotina</taxon>
        <taxon>Eurotiomycetes</taxon>
        <taxon>Chaetothyriomycetidae</taxon>
        <taxon>Chaetothyriales</taxon>
        <taxon>Herpotrichiellaceae</taxon>
        <taxon>Exophiala</taxon>
    </lineage>
</organism>